<name>D8LVZ3_BLAHO</name>
<dbReference type="RefSeq" id="XP_012894030.1">
    <property type="nucleotide sequence ID" value="XM_013038576.1"/>
</dbReference>
<dbReference type="GO" id="GO:0009117">
    <property type="term" value="P:nucleotide metabolic process"/>
    <property type="evidence" value="ECO:0007669"/>
    <property type="project" value="UniProtKB-KW"/>
</dbReference>
<keyword evidence="14" id="KW-1185">Reference proteome</keyword>
<evidence type="ECO:0000313" key="13">
    <source>
        <dbReference type="EMBL" id="CBK19982.2"/>
    </source>
</evidence>
<evidence type="ECO:0000256" key="4">
    <source>
        <dbReference type="ARBA" id="ARBA00022741"/>
    </source>
</evidence>
<dbReference type="SUPFAM" id="SSF52972">
    <property type="entry name" value="ITPase-like"/>
    <property type="match status" value="1"/>
</dbReference>
<evidence type="ECO:0000256" key="8">
    <source>
        <dbReference type="ARBA" id="ARBA00023211"/>
    </source>
</evidence>
<dbReference type="OMA" id="ADYWVGI"/>
<organism evidence="13">
    <name type="scientific">Blastocystis hominis</name>
    <dbReference type="NCBI Taxonomy" id="12968"/>
    <lineage>
        <taxon>Eukaryota</taxon>
        <taxon>Sar</taxon>
        <taxon>Stramenopiles</taxon>
        <taxon>Bigyra</taxon>
        <taxon>Opalozoa</taxon>
        <taxon>Opalinata</taxon>
        <taxon>Blastocystidae</taxon>
        <taxon>Blastocystis</taxon>
    </lineage>
</organism>
<dbReference type="GO" id="GO:0103023">
    <property type="term" value="F:ITPase activity"/>
    <property type="evidence" value="ECO:0007669"/>
    <property type="project" value="UniProtKB-EC"/>
</dbReference>
<keyword evidence="6" id="KW-0460">Magnesium</keyword>
<comment type="catalytic activity">
    <reaction evidence="10">
        <text>ITP + H2O = IDP + phosphate + H(+)</text>
        <dbReference type="Rhea" id="RHEA:28330"/>
        <dbReference type="ChEBI" id="CHEBI:15377"/>
        <dbReference type="ChEBI" id="CHEBI:15378"/>
        <dbReference type="ChEBI" id="CHEBI:43474"/>
        <dbReference type="ChEBI" id="CHEBI:58280"/>
        <dbReference type="ChEBI" id="CHEBI:61402"/>
        <dbReference type="EC" id="3.6.1.73"/>
    </reaction>
</comment>
<evidence type="ECO:0000313" key="14">
    <source>
        <dbReference type="Proteomes" id="UP000008312"/>
    </source>
</evidence>
<dbReference type="HAMAP" id="MF_00648">
    <property type="entry name" value="Non_canon_purine_NTPase_YjjX"/>
    <property type="match status" value="1"/>
</dbReference>
<evidence type="ECO:0000256" key="10">
    <source>
        <dbReference type="ARBA" id="ARBA00048174"/>
    </source>
</evidence>
<dbReference type="InterPro" id="IPR029001">
    <property type="entry name" value="ITPase-like_fam"/>
</dbReference>
<evidence type="ECO:0000256" key="5">
    <source>
        <dbReference type="ARBA" id="ARBA00022801"/>
    </source>
</evidence>
<dbReference type="EC" id="3.6.1.73" evidence="9"/>
<dbReference type="PANTHER" id="PTHR34699:SF2">
    <property type="entry name" value="NON-CANONICAL PURINE NTP PHOSPHATASE_PRRC1 DOMAIN-CONTAINING PROTEIN"/>
    <property type="match status" value="1"/>
</dbReference>
<dbReference type="InterPro" id="IPR002786">
    <property type="entry name" value="Non_canon_purine_NTPase"/>
</dbReference>
<evidence type="ECO:0000256" key="3">
    <source>
        <dbReference type="ARBA" id="ARBA00022723"/>
    </source>
</evidence>
<dbReference type="PANTHER" id="PTHR34699">
    <property type="match status" value="1"/>
</dbReference>
<comment type="cofactor">
    <cofactor evidence="1">
        <name>Mn(2+)</name>
        <dbReference type="ChEBI" id="CHEBI:29035"/>
    </cofactor>
</comment>
<dbReference type="GeneID" id="24917690"/>
<comment type="cofactor">
    <cofactor evidence="2">
        <name>Mg(2+)</name>
        <dbReference type="ChEBI" id="CHEBI:18420"/>
    </cofactor>
</comment>
<evidence type="ECO:0000256" key="6">
    <source>
        <dbReference type="ARBA" id="ARBA00022842"/>
    </source>
</evidence>
<dbReference type="GO" id="GO:0046872">
    <property type="term" value="F:metal ion binding"/>
    <property type="evidence" value="ECO:0007669"/>
    <property type="project" value="UniProtKB-KW"/>
</dbReference>
<proteinExistence type="inferred from homology"/>
<evidence type="ECO:0000256" key="1">
    <source>
        <dbReference type="ARBA" id="ARBA00001936"/>
    </source>
</evidence>
<keyword evidence="7" id="KW-0546">Nucleotide metabolism</keyword>
<dbReference type="Gene3D" id="3.90.950.10">
    <property type="match status" value="1"/>
</dbReference>
<keyword evidence="5" id="KW-0378">Hydrolase</keyword>
<keyword evidence="3" id="KW-0479">Metal-binding</keyword>
<dbReference type="AlphaFoldDB" id="D8LVZ3"/>
<evidence type="ECO:0000256" key="2">
    <source>
        <dbReference type="ARBA" id="ARBA00001946"/>
    </source>
</evidence>
<dbReference type="EMBL" id="FN668638">
    <property type="protein sequence ID" value="CBK19982.2"/>
    <property type="molecule type" value="Genomic_DNA"/>
</dbReference>
<evidence type="ECO:0000256" key="7">
    <source>
        <dbReference type="ARBA" id="ARBA00023080"/>
    </source>
</evidence>
<comment type="catalytic activity">
    <reaction evidence="11">
        <text>XTP + H2O = XDP + phosphate + H(+)</text>
        <dbReference type="Rhea" id="RHEA:28406"/>
        <dbReference type="ChEBI" id="CHEBI:15377"/>
        <dbReference type="ChEBI" id="CHEBI:15378"/>
        <dbReference type="ChEBI" id="CHEBI:43474"/>
        <dbReference type="ChEBI" id="CHEBI:59884"/>
        <dbReference type="ChEBI" id="CHEBI:61314"/>
        <dbReference type="EC" id="3.6.1.73"/>
    </reaction>
</comment>
<dbReference type="InParanoid" id="D8LVZ3"/>
<dbReference type="InterPro" id="IPR026533">
    <property type="entry name" value="NTPase/PRRC1"/>
</dbReference>
<keyword evidence="4" id="KW-0547">Nucleotide-binding</keyword>
<dbReference type="OrthoDB" id="300709at2759"/>
<dbReference type="GO" id="GO:0006772">
    <property type="term" value="P:thiamine metabolic process"/>
    <property type="evidence" value="ECO:0007669"/>
    <property type="project" value="TreeGrafter"/>
</dbReference>
<evidence type="ECO:0000259" key="12">
    <source>
        <dbReference type="Pfam" id="PF01931"/>
    </source>
</evidence>
<dbReference type="FunFam" id="3.90.950.10:FF:000002">
    <property type="entry name" value="Inosine/xanthosine triphosphatase"/>
    <property type="match status" value="1"/>
</dbReference>
<dbReference type="GO" id="GO:0000166">
    <property type="term" value="F:nucleotide binding"/>
    <property type="evidence" value="ECO:0007669"/>
    <property type="project" value="UniProtKB-KW"/>
</dbReference>
<reference evidence="13" key="1">
    <citation type="submission" date="2010-02" db="EMBL/GenBank/DDBJ databases">
        <title>Sequencing and annotation of the Blastocystis hominis genome.</title>
        <authorList>
            <person name="Wincker P."/>
        </authorList>
    </citation>
    <scope>NUCLEOTIDE SEQUENCE</scope>
    <source>
        <strain evidence="13">Singapore isolate B</strain>
    </source>
</reference>
<protein>
    <recommendedName>
        <fullName evidence="9">inosine/xanthosine triphosphatase</fullName>
        <ecNumber evidence="9">3.6.1.73</ecNumber>
    </recommendedName>
</protein>
<dbReference type="Pfam" id="PF01931">
    <property type="entry name" value="NTPase_I-T"/>
    <property type="match status" value="1"/>
</dbReference>
<feature type="domain" description="Non-canonical purine NTP phosphatase/PRRC1" evidence="12">
    <location>
        <begin position="7"/>
        <end position="186"/>
    </location>
</feature>
<keyword evidence="8" id="KW-0464">Manganese</keyword>
<dbReference type="Proteomes" id="UP000008312">
    <property type="component" value="Unassembled WGS sequence"/>
</dbReference>
<sequence length="216" mass="24776">MKQVVVASKNPCKVEACKKAFERVFPNETFEFVPCSSDSGVSDQPFSEEETRKGSINRVNDALRKWKEDHDNLPSFVIGLEGGVKNDAIPLNDKDFEDSLMLFAWMAIYCPETNRWGFGRTGSFYIPREIVRLVKSGVELGVADDRYFGRVNSGQHSGTVGILTDEIVTRREYYEHALILALIPFLHPEMYPIDSFVCLRERNFPRILPFHFPKNY</sequence>
<evidence type="ECO:0000256" key="11">
    <source>
        <dbReference type="ARBA" id="ARBA00048781"/>
    </source>
</evidence>
<accession>D8LVZ3</accession>
<evidence type="ECO:0000256" key="9">
    <source>
        <dbReference type="ARBA" id="ARBA00038901"/>
    </source>
</evidence>
<gene>
    <name evidence="13" type="ORF">GSBLH_T00000378001</name>
</gene>
<dbReference type="InterPro" id="IPR050299">
    <property type="entry name" value="YjjX_NTPase"/>
</dbReference>